<dbReference type="AlphaFoldDB" id="A0A6J7KE48"/>
<organism evidence="1">
    <name type="scientific">freshwater metagenome</name>
    <dbReference type="NCBI Taxonomy" id="449393"/>
    <lineage>
        <taxon>unclassified sequences</taxon>
        <taxon>metagenomes</taxon>
        <taxon>ecological metagenomes</taxon>
    </lineage>
</organism>
<sequence>MKHDDELILDALRSHFGEAPIGPTVLRALRIAAEAEGIDVRTLLETRPAAA</sequence>
<name>A0A6J7KE48_9ZZZZ</name>
<proteinExistence type="predicted"/>
<accession>A0A6J7KE48</accession>
<evidence type="ECO:0000313" key="1">
    <source>
        <dbReference type="EMBL" id="CAB4953163.1"/>
    </source>
</evidence>
<protein>
    <submittedName>
        <fullName evidence="1">Unannotated protein</fullName>
    </submittedName>
</protein>
<gene>
    <name evidence="1" type="ORF">UFOPK3564_03606</name>
</gene>
<dbReference type="EMBL" id="CAFBMK010000367">
    <property type="protein sequence ID" value="CAB4953163.1"/>
    <property type="molecule type" value="Genomic_DNA"/>
</dbReference>
<reference evidence="1" key="1">
    <citation type="submission" date="2020-05" db="EMBL/GenBank/DDBJ databases">
        <authorList>
            <person name="Chiriac C."/>
            <person name="Salcher M."/>
            <person name="Ghai R."/>
            <person name="Kavagutti S V."/>
        </authorList>
    </citation>
    <scope>NUCLEOTIDE SEQUENCE</scope>
</reference>